<dbReference type="OrthoDB" id="4391232at2"/>
<dbReference type="Proteomes" id="UP000289841">
    <property type="component" value="Chromosome"/>
</dbReference>
<dbReference type="STRING" id="1278311.GCA_000428705_00402"/>
<feature type="transmembrane region" description="Helical" evidence="1">
    <location>
        <begin position="6"/>
        <end position="28"/>
    </location>
</feature>
<feature type="transmembrane region" description="Helical" evidence="1">
    <location>
        <begin position="109"/>
        <end position="132"/>
    </location>
</feature>
<dbReference type="InterPro" id="IPR002823">
    <property type="entry name" value="DUF112_TM"/>
</dbReference>
<dbReference type="KEGG" id="aaxa:NCTC10138_00355"/>
<sequence>MTIDLIILLQMILAAFLGTLLYTLIGIIPGTDETSVLVPVTALLVALGVSPIVLLTFFIASVVALNLTDSIPTALTSIPGGVMSTPLIESSQYLKTKGLTTTSIRKMTIGSLIGTLVAIPSALIVVLIVHLIKKYTGFPLEDYVSKYSGQIFFVGGILLALLSKKKLLSVLAIIPFALLIAGVKKIHPISNTPFFLSITSGPLLASMFLLIIPKYRKKAIVYGNQDIEIEKDTHEKINIFKINDKLETKKSILASILASVTFFLSPVGMTLLIGESVTNNIEDEEKKATTKVSVMNAIANAAYLAGIIISLLAFKMPISPAAIGPGAKLFDPESNVLSLTFGNSMVAILIGVVIALTITVYLSLKYSSKMTRIVFKYISHEAVLALLLSLVFLLVYLDAGLLGILGIIVVGLISGLINKLGVTYGVQFMALYASPFILQILQTVLGV</sequence>
<feature type="domain" description="DUF112" evidence="2">
    <location>
        <begin position="12"/>
        <end position="422"/>
    </location>
</feature>
<reference evidence="3 4" key="1">
    <citation type="submission" date="2019-01" db="EMBL/GenBank/DDBJ databases">
        <authorList>
            <consortium name="Pathogen Informatics"/>
        </authorList>
    </citation>
    <scope>NUCLEOTIDE SEQUENCE [LARGE SCALE GENOMIC DNA]</scope>
    <source>
        <strain evidence="3 4">NCTC10138</strain>
    </source>
</reference>
<proteinExistence type="predicted"/>
<keyword evidence="4" id="KW-1185">Reference proteome</keyword>
<keyword evidence="1" id="KW-1133">Transmembrane helix</keyword>
<dbReference type="Pfam" id="PF01970">
    <property type="entry name" value="TctA"/>
    <property type="match status" value="1"/>
</dbReference>
<dbReference type="AlphaFoldDB" id="A0A449BC48"/>
<evidence type="ECO:0000313" key="3">
    <source>
        <dbReference type="EMBL" id="VEU80002.1"/>
    </source>
</evidence>
<evidence type="ECO:0000313" key="4">
    <source>
        <dbReference type="Proteomes" id="UP000289841"/>
    </source>
</evidence>
<evidence type="ECO:0000259" key="2">
    <source>
        <dbReference type="Pfam" id="PF01970"/>
    </source>
</evidence>
<feature type="transmembrane region" description="Helical" evidence="1">
    <location>
        <begin position="144"/>
        <end position="162"/>
    </location>
</feature>
<dbReference type="EMBL" id="LR215048">
    <property type="protein sequence ID" value="VEU80002.1"/>
    <property type="molecule type" value="Genomic_DNA"/>
</dbReference>
<evidence type="ECO:0000256" key="1">
    <source>
        <dbReference type="SAM" id="Phobius"/>
    </source>
</evidence>
<organism evidence="3 4">
    <name type="scientific">Haploplasma axanthum</name>
    <name type="common">Acholeplasma axanthum</name>
    <dbReference type="NCBI Taxonomy" id="29552"/>
    <lineage>
        <taxon>Bacteria</taxon>
        <taxon>Bacillati</taxon>
        <taxon>Mycoplasmatota</taxon>
        <taxon>Mollicutes</taxon>
        <taxon>Acholeplasmatales</taxon>
        <taxon>Acholeplasmataceae</taxon>
        <taxon>Haploplasma</taxon>
    </lineage>
</organism>
<feature type="transmembrane region" description="Helical" evidence="1">
    <location>
        <begin position="40"/>
        <end position="65"/>
    </location>
</feature>
<name>A0A449BC48_HAPAX</name>
<keyword evidence="1" id="KW-0472">Membrane</keyword>
<feature type="transmembrane region" description="Helical" evidence="1">
    <location>
        <begin position="294"/>
        <end position="314"/>
    </location>
</feature>
<accession>A0A449BC48</accession>
<feature type="transmembrane region" description="Helical" evidence="1">
    <location>
        <begin position="382"/>
        <end position="413"/>
    </location>
</feature>
<feature type="transmembrane region" description="Helical" evidence="1">
    <location>
        <begin position="193"/>
        <end position="212"/>
    </location>
</feature>
<protein>
    <recommendedName>
        <fullName evidence="2">DUF112 domain-containing protein</fullName>
    </recommendedName>
</protein>
<feature type="transmembrane region" description="Helical" evidence="1">
    <location>
        <begin position="420"/>
        <end position="441"/>
    </location>
</feature>
<feature type="transmembrane region" description="Helical" evidence="1">
    <location>
        <begin position="167"/>
        <end position="187"/>
    </location>
</feature>
<dbReference type="RefSeq" id="WP_052589682.1">
    <property type="nucleotide sequence ID" value="NZ_LR215048.1"/>
</dbReference>
<feature type="transmembrane region" description="Helical" evidence="1">
    <location>
        <begin position="335"/>
        <end position="362"/>
    </location>
</feature>
<gene>
    <name evidence="3" type="ORF">NCTC10138_00355</name>
</gene>
<keyword evidence="1" id="KW-0812">Transmembrane</keyword>